<organism evidence="1 2">
    <name type="scientific">Leptospira alstonii serovar Sichuan str. 79601</name>
    <dbReference type="NCBI Taxonomy" id="1218565"/>
    <lineage>
        <taxon>Bacteria</taxon>
        <taxon>Pseudomonadati</taxon>
        <taxon>Spirochaetota</taxon>
        <taxon>Spirochaetia</taxon>
        <taxon>Leptospirales</taxon>
        <taxon>Leptospiraceae</taxon>
        <taxon>Leptospira</taxon>
    </lineage>
</organism>
<proteinExistence type="predicted"/>
<gene>
    <name evidence="1" type="ORF">LEP1GSC194_3534</name>
</gene>
<dbReference type="OrthoDB" id="330455at2"/>
<protein>
    <submittedName>
        <fullName evidence="1">Uncharacterized protein</fullName>
    </submittedName>
</protein>
<dbReference type="Proteomes" id="UP000011988">
    <property type="component" value="Unassembled WGS sequence"/>
</dbReference>
<dbReference type="AlphaFoldDB" id="M6DAG9"/>
<name>M6DAG9_9LEPT</name>
<evidence type="ECO:0000313" key="1">
    <source>
        <dbReference type="EMBL" id="EMJ95510.1"/>
    </source>
</evidence>
<dbReference type="PATRIC" id="fig|1218565.3.peg.1879"/>
<dbReference type="EMBL" id="ANIK01000035">
    <property type="protein sequence ID" value="EMJ95510.1"/>
    <property type="molecule type" value="Genomic_DNA"/>
</dbReference>
<evidence type="ECO:0000313" key="2">
    <source>
        <dbReference type="Proteomes" id="UP000011988"/>
    </source>
</evidence>
<reference evidence="1 2" key="1">
    <citation type="submission" date="2013-01" db="EMBL/GenBank/DDBJ databases">
        <authorList>
            <person name="Harkins D.M."/>
            <person name="Durkin A.S."/>
            <person name="Brinkac L.M."/>
            <person name="Haft D.H."/>
            <person name="Selengut J.D."/>
            <person name="Sanka R."/>
            <person name="DePew J."/>
            <person name="Purushe J."/>
            <person name="Galloway R.L."/>
            <person name="Vinetz J.M."/>
            <person name="Sutton G.G."/>
            <person name="Nierman W.C."/>
            <person name="Fouts D.E."/>
        </authorList>
    </citation>
    <scope>NUCLEOTIDE SEQUENCE [LARGE SCALE GENOMIC DNA]</scope>
    <source>
        <strain evidence="1 2">79601</strain>
    </source>
</reference>
<dbReference type="RefSeq" id="WP_020773336.1">
    <property type="nucleotide sequence ID" value="NZ_ANIK01000035.1"/>
</dbReference>
<accession>M6DAG9</accession>
<sequence length="400" mass="43556">MFSFKNVAYVPKTELEYKIAIQNFLISTGSRLCNFNPGSRISTWIAAIASVLAEGDLRTLNGFDYSIREGIYTALGFSRLPGLRSVGIVRIEHQGHTSPVPIPIFTLDLFGLMYESVLPTSIEVGQTFGEIEIRAKEPGVDFNIRRLSIDTEEGLGTLNIQLPANTRVWNPNDFAGGTNKESEENRLKRFRNFIVSLGRSTPLGIYTATISIPGIAGAQLTTNVNPFSGQREFGWINLYVSDGTSNPPQSLLDFVQKTIEGDLQDPENFPGYAAAGTWVCVFKIPVLGISVKFHLEILNNSQVSIDDAISVATNAITTYLNTLPVGFDVLLKQVEGTILKSHPDFYKVTILELYGKLATDPVPNTPPIPNDVSVPPTFLPRTGGSSLGVILGSASKSEPS</sequence>
<comment type="caution">
    <text evidence="1">The sequence shown here is derived from an EMBL/GenBank/DDBJ whole genome shotgun (WGS) entry which is preliminary data.</text>
</comment>